<feature type="transmembrane region" description="Helical" evidence="6">
    <location>
        <begin position="98"/>
        <end position="117"/>
    </location>
</feature>
<feature type="transmembrane region" description="Helical" evidence="6">
    <location>
        <begin position="68"/>
        <end position="92"/>
    </location>
</feature>
<keyword evidence="9" id="KW-1185">Reference proteome</keyword>
<evidence type="ECO:0000313" key="8">
    <source>
        <dbReference type="EMBL" id="SNZ07366.1"/>
    </source>
</evidence>
<dbReference type="OrthoDB" id="9796592at2"/>
<organism evidence="8 9">
    <name type="scientific">Cohaesibacter gelatinilyticus</name>
    <dbReference type="NCBI Taxonomy" id="372072"/>
    <lineage>
        <taxon>Bacteria</taxon>
        <taxon>Pseudomonadati</taxon>
        <taxon>Pseudomonadota</taxon>
        <taxon>Alphaproteobacteria</taxon>
        <taxon>Hyphomicrobiales</taxon>
        <taxon>Cohaesibacteraceae</taxon>
    </lineage>
</organism>
<comment type="subcellular location">
    <subcellularLocation>
        <location evidence="1">Membrane</location>
        <topology evidence="1">Multi-pass membrane protein</topology>
    </subcellularLocation>
</comment>
<feature type="transmembrane region" description="Helical" evidence="6">
    <location>
        <begin position="170"/>
        <end position="189"/>
    </location>
</feature>
<keyword evidence="8" id="KW-0436">Ligase</keyword>
<evidence type="ECO:0000259" key="7">
    <source>
        <dbReference type="Pfam" id="PF04932"/>
    </source>
</evidence>
<evidence type="ECO:0000256" key="4">
    <source>
        <dbReference type="ARBA" id="ARBA00023136"/>
    </source>
</evidence>
<feature type="domain" description="O-antigen ligase-related" evidence="7">
    <location>
        <begin position="203"/>
        <end position="339"/>
    </location>
</feature>
<feature type="transmembrane region" description="Helical" evidence="6">
    <location>
        <begin position="196"/>
        <end position="212"/>
    </location>
</feature>
<dbReference type="GO" id="GO:0016874">
    <property type="term" value="F:ligase activity"/>
    <property type="evidence" value="ECO:0007669"/>
    <property type="project" value="UniProtKB-KW"/>
</dbReference>
<dbReference type="InterPro" id="IPR007016">
    <property type="entry name" value="O-antigen_ligase-rel_domated"/>
</dbReference>
<feature type="transmembrane region" description="Helical" evidence="6">
    <location>
        <begin position="44"/>
        <end position="61"/>
    </location>
</feature>
<dbReference type="PANTHER" id="PTHR37422">
    <property type="entry name" value="TEICHURONIC ACID BIOSYNTHESIS PROTEIN TUAE"/>
    <property type="match status" value="1"/>
</dbReference>
<feature type="transmembrane region" description="Helical" evidence="6">
    <location>
        <begin position="247"/>
        <end position="267"/>
    </location>
</feature>
<evidence type="ECO:0000256" key="3">
    <source>
        <dbReference type="ARBA" id="ARBA00022989"/>
    </source>
</evidence>
<sequence length="443" mass="49118">MASALAPLATGRLAWPSASAWKQHIASATLAVAVFCSGFVINEPSPYEFAMVALIGIWAFVDFKINRYILPLVGLMLLFIAGGVFSITQSSIIDHEPLYMAVSAFLAFTSIFFAGIISQNPVHYATHIYKAYVAAAVVTAILGIIGYFGAVPGFEIFTRNSRAMGAFQDPNVFGPYLVLPFIFILVSILKNPPSKALILLPIFGILAIGILLSFSRAAWGLTVFSTLAASLLFLVTTRSLRIRGRIMVYLMIGAGLVFLGILAALSIEEVRGLLLQRFTLKQNYDNTRFATHAAGFAAAWTKPLGFGALEFGPLFGQDPHNIYLKSLVAYGWLGLIAYLGMIITTFIVAFPLLFRTRPWQLLLQCAFVVWLGHVLIAQVIDIDHWRHVYMLFGFIWGFIGAEYLTRRKERRETPQYMQTTKPQSNSMDLSQQPDIHPTRILTF</sequence>
<feature type="compositionally biased region" description="Polar residues" evidence="5">
    <location>
        <begin position="415"/>
        <end position="433"/>
    </location>
</feature>
<feature type="transmembrane region" description="Helical" evidence="6">
    <location>
        <begin position="386"/>
        <end position="405"/>
    </location>
</feature>
<feature type="transmembrane region" description="Helical" evidence="6">
    <location>
        <begin position="218"/>
        <end position="235"/>
    </location>
</feature>
<feature type="transmembrane region" description="Helical" evidence="6">
    <location>
        <begin position="361"/>
        <end position="380"/>
    </location>
</feature>
<proteinExistence type="predicted"/>
<dbReference type="Pfam" id="PF04932">
    <property type="entry name" value="Wzy_C"/>
    <property type="match status" value="1"/>
</dbReference>
<feature type="transmembrane region" description="Helical" evidence="6">
    <location>
        <begin position="329"/>
        <end position="354"/>
    </location>
</feature>
<evidence type="ECO:0000256" key="6">
    <source>
        <dbReference type="SAM" id="Phobius"/>
    </source>
</evidence>
<evidence type="ECO:0000256" key="2">
    <source>
        <dbReference type="ARBA" id="ARBA00022692"/>
    </source>
</evidence>
<dbReference type="Proteomes" id="UP000219439">
    <property type="component" value="Unassembled WGS sequence"/>
</dbReference>
<feature type="transmembrane region" description="Helical" evidence="6">
    <location>
        <begin position="129"/>
        <end position="150"/>
    </location>
</feature>
<evidence type="ECO:0000256" key="5">
    <source>
        <dbReference type="SAM" id="MobiDB-lite"/>
    </source>
</evidence>
<gene>
    <name evidence="8" type="ORF">SAMN06265368_0885</name>
</gene>
<dbReference type="EMBL" id="OBEL01000001">
    <property type="protein sequence ID" value="SNZ07366.1"/>
    <property type="molecule type" value="Genomic_DNA"/>
</dbReference>
<dbReference type="InterPro" id="IPR051533">
    <property type="entry name" value="WaaL-like"/>
</dbReference>
<dbReference type="RefSeq" id="WP_097152157.1">
    <property type="nucleotide sequence ID" value="NZ_OBEL01000001.1"/>
</dbReference>
<reference evidence="8 9" key="1">
    <citation type="submission" date="2017-09" db="EMBL/GenBank/DDBJ databases">
        <authorList>
            <person name="Ehlers B."/>
            <person name="Leendertz F.H."/>
        </authorList>
    </citation>
    <scope>NUCLEOTIDE SEQUENCE [LARGE SCALE GENOMIC DNA]</scope>
    <source>
        <strain evidence="8 9">DSM 18289</strain>
    </source>
</reference>
<dbReference type="AlphaFoldDB" id="A0A285NHL4"/>
<dbReference type="PANTHER" id="PTHR37422:SF21">
    <property type="entry name" value="EXOQ-LIKE PROTEIN"/>
    <property type="match status" value="1"/>
</dbReference>
<name>A0A285NHL4_9HYPH</name>
<evidence type="ECO:0000256" key="1">
    <source>
        <dbReference type="ARBA" id="ARBA00004141"/>
    </source>
</evidence>
<evidence type="ECO:0000313" key="9">
    <source>
        <dbReference type="Proteomes" id="UP000219439"/>
    </source>
</evidence>
<accession>A0A285NHL4</accession>
<protein>
    <submittedName>
        <fullName evidence="8">O-antigen ligase</fullName>
    </submittedName>
</protein>
<keyword evidence="4 6" id="KW-0472">Membrane</keyword>
<feature type="region of interest" description="Disordered" evidence="5">
    <location>
        <begin position="412"/>
        <end position="443"/>
    </location>
</feature>
<keyword evidence="2 6" id="KW-0812">Transmembrane</keyword>
<keyword evidence="3 6" id="KW-1133">Transmembrane helix</keyword>